<dbReference type="EMBL" id="PCMW01000021">
    <property type="protein sequence ID" value="PDS25880.1"/>
    <property type="molecule type" value="Genomic_DNA"/>
</dbReference>
<feature type="signal peptide" evidence="1">
    <location>
        <begin position="1"/>
        <end position="20"/>
    </location>
</feature>
<evidence type="ECO:0000313" key="3">
    <source>
        <dbReference type="Proteomes" id="UP000220828"/>
    </source>
</evidence>
<feature type="chain" id="PRO_5013709217" description="Lipoprotein" evidence="1">
    <location>
        <begin position="21"/>
        <end position="144"/>
    </location>
</feature>
<feature type="non-terminal residue" evidence="2">
    <location>
        <position position="144"/>
    </location>
</feature>
<sequence length="144" mass="16543">MKKNITLFCFAILFINFLNSCSSKYIKLVSAETKTEFGFTIIAPSQCIFFVENTKVNATSSQIENHTKIANSIYNKFGPSSDKLFVGRTNARQLKFSITDKTYFIDITQLKKRTAMVIFDGKNKPIIEYNVEKYNNLVKYMTKS</sequence>
<dbReference type="Proteomes" id="UP000220828">
    <property type="component" value="Unassembled WGS sequence"/>
</dbReference>
<gene>
    <name evidence="2" type="ORF">B0A77_03705</name>
</gene>
<dbReference type="AlphaFoldDB" id="A0A2H3KDN7"/>
<protein>
    <recommendedName>
        <fullName evidence="4">Lipoprotein</fullName>
    </recommendedName>
</protein>
<dbReference type="RefSeq" id="WP_143394588.1">
    <property type="nucleotide sequence ID" value="NZ_PCMW01000021.1"/>
</dbReference>
<reference evidence="2 3" key="1">
    <citation type="submission" date="2017-09" db="EMBL/GenBank/DDBJ databases">
        <title>Whole genomes of Flavobacteriaceae.</title>
        <authorList>
            <person name="Stine C."/>
            <person name="Li C."/>
            <person name="Tadesse D."/>
        </authorList>
    </citation>
    <scope>NUCLEOTIDE SEQUENCE [LARGE SCALE GENOMIC DNA]</scope>
    <source>
        <strain evidence="2 3">ATCC 35036</strain>
    </source>
</reference>
<dbReference type="OrthoDB" id="696100at2"/>
<keyword evidence="1" id="KW-0732">Signal</keyword>
<evidence type="ECO:0000313" key="2">
    <source>
        <dbReference type="EMBL" id="PDS25880.1"/>
    </source>
</evidence>
<proteinExistence type="predicted"/>
<evidence type="ECO:0000256" key="1">
    <source>
        <dbReference type="SAM" id="SignalP"/>
    </source>
</evidence>
<name>A0A2H3KDN7_9FLAO</name>
<accession>A0A2H3KDN7</accession>
<organism evidence="2 3">
    <name type="scientific">Flavobacterium branchiophilum</name>
    <dbReference type="NCBI Taxonomy" id="55197"/>
    <lineage>
        <taxon>Bacteria</taxon>
        <taxon>Pseudomonadati</taxon>
        <taxon>Bacteroidota</taxon>
        <taxon>Flavobacteriia</taxon>
        <taxon>Flavobacteriales</taxon>
        <taxon>Flavobacteriaceae</taxon>
        <taxon>Flavobacterium</taxon>
    </lineage>
</organism>
<evidence type="ECO:0008006" key="4">
    <source>
        <dbReference type="Google" id="ProtNLM"/>
    </source>
</evidence>
<comment type="caution">
    <text evidence="2">The sequence shown here is derived from an EMBL/GenBank/DDBJ whole genome shotgun (WGS) entry which is preliminary data.</text>
</comment>